<proteinExistence type="inferred from homology"/>
<feature type="compositionally biased region" description="Basic and acidic residues" evidence="7">
    <location>
        <begin position="13"/>
        <end position="25"/>
    </location>
</feature>
<comment type="subcellular location">
    <subcellularLocation>
        <location evidence="1">Nucleus</location>
    </subcellularLocation>
</comment>
<dbReference type="Gene3D" id="3.40.50.10130">
    <property type="match status" value="1"/>
</dbReference>
<feature type="compositionally biased region" description="Acidic residues" evidence="7">
    <location>
        <begin position="1"/>
        <end position="12"/>
    </location>
</feature>
<accession>A0ABN7S939</accession>
<comment type="similarity">
    <text evidence="2">Belongs to the ERCC1/RAD10/SWI10 family.</text>
</comment>
<dbReference type="InterPro" id="IPR047260">
    <property type="entry name" value="ERCC1-like_central_dom"/>
</dbReference>
<gene>
    <name evidence="9" type="ORF">OKIOD_LOCUS4283</name>
</gene>
<keyword evidence="5" id="KW-0234">DNA repair</keyword>
<dbReference type="PANTHER" id="PTHR12749">
    <property type="entry name" value="EXCISION REPAIR CROSS-COMPLEMENTING 1 ERCC1"/>
    <property type="match status" value="1"/>
</dbReference>
<evidence type="ECO:0000256" key="3">
    <source>
        <dbReference type="ARBA" id="ARBA00022763"/>
    </source>
</evidence>
<keyword evidence="3" id="KW-0227">DNA damage</keyword>
<feature type="domain" description="ERCC1-like central" evidence="8">
    <location>
        <begin position="35"/>
        <end position="149"/>
    </location>
</feature>
<dbReference type="InterPro" id="IPR011335">
    <property type="entry name" value="Restrct_endonuc-II-like"/>
</dbReference>
<keyword evidence="6" id="KW-0539">Nucleus</keyword>
<evidence type="ECO:0000256" key="6">
    <source>
        <dbReference type="ARBA" id="ARBA00023242"/>
    </source>
</evidence>
<dbReference type="InterPro" id="IPR004579">
    <property type="entry name" value="ERCC1/RAD10/SWI10"/>
</dbReference>
<name>A0ABN7S939_OIKDI</name>
<evidence type="ECO:0000256" key="1">
    <source>
        <dbReference type="ARBA" id="ARBA00004123"/>
    </source>
</evidence>
<evidence type="ECO:0000259" key="8">
    <source>
        <dbReference type="Pfam" id="PF03834"/>
    </source>
</evidence>
<feature type="region of interest" description="Disordered" evidence="7">
    <location>
        <begin position="1"/>
        <end position="29"/>
    </location>
</feature>
<sequence length="186" mass="21244">MADDDFEDDDFEDALRDVDEAERQKSAPKPVSWMNIQVSQKQTLNPVLERFSKVPYQISEIPVDFQTSPDVGILWLSLKYYNYRRSYIEETVAKLRETSLKLIVVLLYIDAANAEEAGRTLSVLSVQIGFTLLIAFNLQEAATHIENFKRFANKGPDSLKQKFDETDRITKLLTHADGFNSSGNNF</sequence>
<dbReference type="EMBL" id="OU015568">
    <property type="protein sequence ID" value="CAG5090811.1"/>
    <property type="molecule type" value="Genomic_DNA"/>
</dbReference>
<dbReference type="Pfam" id="PF03834">
    <property type="entry name" value="Rad10"/>
    <property type="match status" value="1"/>
</dbReference>
<evidence type="ECO:0000256" key="7">
    <source>
        <dbReference type="SAM" id="MobiDB-lite"/>
    </source>
</evidence>
<evidence type="ECO:0000313" key="10">
    <source>
        <dbReference type="Proteomes" id="UP001158576"/>
    </source>
</evidence>
<protein>
    <submittedName>
        <fullName evidence="9">Oidioi.mRNA.OKI2018_I69.PAR.g12725.t1.cds</fullName>
    </submittedName>
</protein>
<evidence type="ECO:0000256" key="2">
    <source>
        <dbReference type="ARBA" id="ARBA00008283"/>
    </source>
</evidence>
<dbReference type="CDD" id="cd22325">
    <property type="entry name" value="ERCC1_C-like"/>
    <property type="match status" value="1"/>
</dbReference>
<organism evidence="9 10">
    <name type="scientific">Oikopleura dioica</name>
    <name type="common">Tunicate</name>
    <dbReference type="NCBI Taxonomy" id="34765"/>
    <lineage>
        <taxon>Eukaryota</taxon>
        <taxon>Metazoa</taxon>
        <taxon>Chordata</taxon>
        <taxon>Tunicata</taxon>
        <taxon>Appendicularia</taxon>
        <taxon>Copelata</taxon>
        <taxon>Oikopleuridae</taxon>
        <taxon>Oikopleura</taxon>
    </lineage>
</organism>
<dbReference type="SUPFAM" id="SSF52980">
    <property type="entry name" value="Restriction endonuclease-like"/>
    <property type="match status" value="1"/>
</dbReference>
<reference evidence="9 10" key="1">
    <citation type="submission" date="2021-04" db="EMBL/GenBank/DDBJ databases">
        <authorList>
            <person name="Bliznina A."/>
        </authorList>
    </citation>
    <scope>NUCLEOTIDE SEQUENCE [LARGE SCALE GENOMIC DNA]</scope>
</reference>
<dbReference type="PANTHER" id="PTHR12749:SF0">
    <property type="entry name" value="DNA EXCISION REPAIR PROTEIN ERCC-1"/>
    <property type="match status" value="1"/>
</dbReference>
<dbReference type="Proteomes" id="UP001158576">
    <property type="component" value="Chromosome PAR"/>
</dbReference>
<evidence type="ECO:0000313" key="9">
    <source>
        <dbReference type="EMBL" id="CAG5090811.1"/>
    </source>
</evidence>
<evidence type="ECO:0000256" key="5">
    <source>
        <dbReference type="ARBA" id="ARBA00023204"/>
    </source>
</evidence>
<keyword evidence="10" id="KW-1185">Reference proteome</keyword>
<evidence type="ECO:0000256" key="4">
    <source>
        <dbReference type="ARBA" id="ARBA00023125"/>
    </source>
</evidence>
<keyword evidence="4" id="KW-0238">DNA-binding</keyword>